<accession>A0ABD7JXW5</accession>
<feature type="domain" description="EAL" evidence="11">
    <location>
        <begin position="263"/>
        <end position="515"/>
    </location>
</feature>
<evidence type="ECO:0000256" key="2">
    <source>
        <dbReference type="ARBA" id="ARBA00012282"/>
    </source>
</evidence>
<keyword evidence="4" id="KW-0973">c-di-GMP</keyword>
<dbReference type="RefSeq" id="WP_034000278.1">
    <property type="nucleotide sequence ID" value="NZ_LFXS01000014.1"/>
</dbReference>
<dbReference type="InterPro" id="IPR050706">
    <property type="entry name" value="Cyclic-di-GMP_PDE-like"/>
</dbReference>
<feature type="transmembrane region" description="Helical" evidence="10">
    <location>
        <begin position="12"/>
        <end position="33"/>
    </location>
</feature>
<keyword evidence="3" id="KW-1003">Cell membrane</keyword>
<proteinExistence type="predicted"/>
<comment type="caution">
    <text evidence="12">The sequence shown here is derived from an EMBL/GenBank/DDBJ whole genome shotgun (WGS) entry which is preliminary data.</text>
</comment>
<evidence type="ECO:0000256" key="10">
    <source>
        <dbReference type="SAM" id="Phobius"/>
    </source>
</evidence>
<dbReference type="EC" id="3.1.4.52" evidence="2"/>
<dbReference type="PANTHER" id="PTHR33121:SF79">
    <property type="entry name" value="CYCLIC DI-GMP PHOSPHODIESTERASE PDED-RELATED"/>
    <property type="match status" value="1"/>
</dbReference>
<keyword evidence="7 10" id="KW-1133">Transmembrane helix</keyword>
<comment type="catalytic activity">
    <reaction evidence="9">
        <text>3',3'-c-di-GMP + H2O = 5'-phosphoguanylyl(3'-&gt;5')guanosine + H(+)</text>
        <dbReference type="Rhea" id="RHEA:24902"/>
        <dbReference type="ChEBI" id="CHEBI:15377"/>
        <dbReference type="ChEBI" id="CHEBI:15378"/>
        <dbReference type="ChEBI" id="CHEBI:58754"/>
        <dbReference type="ChEBI" id="CHEBI:58805"/>
        <dbReference type="EC" id="3.1.4.52"/>
    </reaction>
</comment>
<dbReference type="SUPFAM" id="SSF141868">
    <property type="entry name" value="EAL domain-like"/>
    <property type="match status" value="1"/>
</dbReference>
<gene>
    <name evidence="12" type="ORF">DY940_24815</name>
</gene>
<dbReference type="InterPro" id="IPR024744">
    <property type="entry name" value="CSS-motif_dom"/>
</dbReference>
<evidence type="ECO:0000256" key="4">
    <source>
        <dbReference type="ARBA" id="ARBA00022636"/>
    </source>
</evidence>
<evidence type="ECO:0000256" key="1">
    <source>
        <dbReference type="ARBA" id="ARBA00004651"/>
    </source>
</evidence>
<dbReference type="InterPro" id="IPR001633">
    <property type="entry name" value="EAL_dom"/>
</dbReference>
<sequence>MQIGKQRRERLFHFGIVFAALAIVPLLMAPLVFQQARMRADGEAAVTSVAVLRQLDTLLGVVSGSLDRSQGALGKPCAEVLGRLTRMTMLSPYFRSLVLVERGNVYCSSLQGELKDLPLPVAFKALGSLAPGQRITPSNATPQVPERASVIMSRGDANGSGVLAIIDGQYLLDIQQAASYDGRFQVQMVLRESQRQLPGGMPATQDGGGAIAASARFPVEVRVAVAPALASAYRADAWRHYAPFIVLAAMLAGYLAHLFCRRRLSLVGDMYRAMRAREFHMVYQPIIRLDTGECRGVEALVRWRRPDNSQVRPDIFVPLAEDNGMIGDLTRHIFGLVAADLAQLGLGAGDHLGVNVSGSHLAGQGFVDDVRRLLGAIGSDGPQLVLEVTEREALPRDAQAQRNIRQLRELGVQWALDDFGTGQSSLSYLQQLHADFLKVDRSFVSGVGTESVNAVVLETIIGLAQRLDLDVTAEGIETREQEQYLCGHSVQWGQGYLFSPPLTAAELGAWRNGRRGVARAAQVVAG</sequence>
<dbReference type="CDD" id="cd01948">
    <property type="entry name" value="EAL"/>
    <property type="match status" value="1"/>
</dbReference>
<keyword evidence="6" id="KW-0378">Hydrolase</keyword>
<dbReference type="SMART" id="SM00052">
    <property type="entry name" value="EAL"/>
    <property type="match status" value="1"/>
</dbReference>
<name>A0ABD7JXW5_PSEAI</name>
<dbReference type="GO" id="GO:0071111">
    <property type="term" value="F:cyclic-guanylate-specific phosphodiesterase activity"/>
    <property type="evidence" value="ECO:0007669"/>
    <property type="project" value="UniProtKB-EC"/>
</dbReference>
<protein>
    <recommendedName>
        <fullName evidence="2">cyclic-guanylate-specific phosphodiesterase</fullName>
        <ecNumber evidence="2">3.1.4.52</ecNumber>
    </recommendedName>
</protein>
<keyword evidence="8 10" id="KW-0472">Membrane</keyword>
<evidence type="ECO:0000256" key="6">
    <source>
        <dbReference type="ARBA" id="ARBA00022801"/>
    </source>
</evidence>
<evidence type="ECO:0000256" key="8">
    <source>
        <dbReference type="ARBA" id="ARBA00023136"/>
    </source>
</evidence>
<dbReference type="Gene3D" id="3.20.20.450">
    <property type="entry name" value="EAL domain"/>
    <property type="match status" value="1"/>
</dbReference>
<evidence type="ECO:0000259" key="11">
    <source>
        <dbReference type="PROSITE" id="PS50883"/>
    </source>
</evidence>
<dbReference type="EMBL" id="RXTL01000032">
    <property type="protein sequence ID" value="RTS42187.1"/>
    <property type="molecule type" value="Genomic_DNA"/>
</dbReference>
<evidence type="ECO:0000313" key="13">
    <source>
        <dbReference type="Proteomes" id="UP000276985"/>
    </source>
</evidence>
<evidence type="ECO:0000313" key="12">
    <source>
        <dbReference type="EMBL" id="RTS42187.1"/>
    </source>
</evidence>
<evidence type="ECO:0000256" key="5">
    <source>
        <dbReference type="ARBA" id="ARBA00022692"/>
    </source>
</evidence>
<reference evidence="12 13" key="1">
    <citation type="submission" date="2018-12" db="EMBL/GenBank/DDBJ databases">
        <title>Pseudomonas aeruginosa Diversity Panel.</title>
        <authorList>
            <person name="Snesrud E."/>
            <person name="Mcgann P."/>
        </authorList>
    </citation>
    <scope>NUCLEOTIDE SEQUENCE [LARGE SCALE GENOMIC DNA]</scope>
    <source>
        <strain evidence="12 13">MRSN6241</strain>
    </source>
</reference>
<evidence type="ECO:0000256" key="7">
    <source>
        <dbReference type="ARBA" id="ARBA00022989"/>
    </source>
</evidence>
<comment type="subcellular location">
    <subcellularLocation>
        <location evidence="1">Cell membrane</location>
        <topology evidence="1">Multi-pass membrane protein</topology>
    </subcellularLocation>
</comment>
<dbReference type="PROSITE" id="PS50883">
    <property type="entry name" value="EAL"/>
    <property type="match status" value="1"/>
</dbReference>
<dbReference type="Pfam" id="PF12792">
    <property type="entry name" value="CSS-motif"/>
    <property type="match status" value="1"/>
</dbReference>
<keyword evidence="5 10" id="KW-0812">Transmembrane</keyword>
<dbReference type="PANTHER" id="PTHR33121">
    <property type="entry name" value="CYCLIC DI-GMP PHOSPHODIESTERASE PDEF"/>
    <property type="match status" value="1"/>
</dbReference>
<dbReference type="InterPro" id="IPR035919">
    <property type="entry name" value="EAL_sf"/>
</dbReference>
<dbReference type="Pfam" id="PF00563">
    <property type="entry name" value="EAL"/>
    <property type="match status" value="1"/>
</dbReference>
<dbReference type="GO" id="GO:0005886">
    <property type="term" value="C:plasma membrane"/>
    <property type="evidence" value="ECO:0007669"/>
    <property type="project" value="UniProtKB-SubCell"/>
</dbReference>
<evidence type="ECO:0000256" key="9">
    <source>
        <dbReference type="ARBA" id="ARBA00034290"/>
    </source>
</evidence>
<dbReference type="AlphaFoldDB" id="A0ABD7JXW5"/>
<dbReference type="Proteomes" id="UP000276985">
    <property type="component" value="Unassembled WGS sequence"/>
</dbReference>
<evidence type="ECO:0000256" key="3">
    <source>
        <dbReference type="ARBA" id="ARBA00022475"/>
    </source>
</evidence>
<organism evidence="12 13">
    <name type="scientific">Pseudomonas aeruginosa</name>
    <dbReference type="NCBI Taxonomy" id="287"/>
    <lineage>
        <taxon>Bacteria</taxon>
        <taxon>Pseudomonadati</taxon>
        <taxon>Pseudomonadota</taxon>
        <taxon>Gammaproteobacteria</taxon>
        <taxon>Pseudomonadales</taxon>
        <taxon>Pseudomonadaceae</taxon>
        <taxon>Pseudomonas</taxon>
    </lineage>
</organism>